<dbReference type="EMBL" id="OL634959">
    <property type="protein sequence ID" value="UMO77793.1"/>
    <property type="molecule type" value="Genomic_DNA"/>
</dbReference>
<accession>A0A976QWN6</accession>
<organism evidence="1 2">
    <name type="scientific">Bacteriophage Phi NF-1</name>
    <dbReference type="NCBI Taxonomy" id="2900273"/>
    <lineage>
        <taxon>Viruses</taxon>
        <taxon>Duplodnaviria</taxon>
        <taxon>Heunggongvirae</taxon>
        <taxon>Uroviricota</taxon>
        <taxon>Caudoviricetes</taxon>
        <taxon>Autographivirales</taxon>
        <taxon>Autoscriptoviridae</taxon>
        <taxon>Catalonvirus</taxon>
        <taxon>Catalonvirus NF1</taxon>
    </lineage>
</organism>
<dbReference type="Proteomes" id="UP001061889">
    <property type="component" value="Segment"/>
</dbReference>
<protein>
    <submittedName>
        <fullName evidence="1">Uncharacterized protein</fullName>
    </submittedName>
</protein>
<name>A0A976QWN6_9CAUD</name>
<keyword evidence="2" id="KW-1185">Reference proteome</keyword>
<proteinExistence type="predicted"/>
<evidence type="ECO:0000313" key="1">
    <source>
        <dbReference type="EMBL" id="UMO77793.1"/>
    </source>
</evidence>
<sequence length="284" mass="30010">MILMGTSNTTNHFTTPSYTLPDTPEVTILLGGRIEGHPSGATQGLIAWGGDVSFRAFVAGSGNLVITRPTGTDFNNAGVAASTIGNPTEFILGIHINRDTPSLGYVTFALLGQPIFKSASVNLGSPVELVNLVLGNVVPLDRPLRLGSGINFLSVVAGAFPVDLIQQVVNGETQLETEPNVVSTFHFIQSTQPVFVDASMNTIQAVGSSWGPDFDPELKASPSPVNSTVSYLTRALTKCLSATSYYRQGDARNKQKPGPFTPSEINKLINDVKSASSSLTGIFL</sequence>
<evidence type="ECO:0000313" key="2">
    <source>
        <dbReference type="Proteomes" id="UP001061889"/>
    </source>
</evidence>
<reference evidence="1" key="1">
    <citation type="submission" date="2021-11" db="EMBL/GenBank/DDBJ databases">
        <title>Phage-based biocontrol of nitrification in agricultural soil.</title>
        <authorList>
            <person name="Muniesa M."/>
            <person name="Quiros P."/>
            <person name="Salaet I."/>
        </authorList>
    </citation>
    <scope>NUCLEOTIDE SEQUENCE</scope>
</reference>